<evidence type="ECO:0000313" key="14">
    <source>
        <dbReference type="Proteomes" id="UP000433575"/>
    </source>
</evidence>
<evidence type="ECO:0000259" key="11">
    <source>
        <dbReference type="Pfam" id="PF00768"/>
    </source>
</evidence>
<evidence type="ECO:0000313" key="12">
    <source>
        <dbReference type="EMBL" id="MSA88475.1"/>
    </source>
</evidence>
<dbReference type="GeneID" id="42455187"/>
<proteinExistence type="inferred from homology"/>
<keyword evidence="2 10" id="KW-0732">Signal</keyword>
<dbReference type="GO" id="GO:0008360">
    <property type="term" value="P:regulation of cell shape"/>
    <property type="evidence" value="ECO:0007669"/>
    <property type="project" value="UniProtKB-KW"/>
</dbReference>
<dbReference type="Gene3D" id="3.40.710.10">
    <property type="entry name" value="DD-peptidase/beta-lactamase superfamily"/>
    <property type="match status" value="1"/>
</dbReference>
<dbReference type="GO" id="GO:0009002">
    <property type="term" value="F:serine-type D-Ala-D-Ala carboxypeptidase activity"/>
    <property type="evidence" value="ECO:0007669"/>
    <property type="project" value="InterPro"/>
</dbReference>
<dbReference type="EMBL" id="WKPJ01000003">
    <property type="protein sequence ID" value="MSA88475.1"/>
    <property type="molecule type" value="Genomic_DNA"/>
</dbReference>
<keyword evidence="3" id="KW-0378">Hydrolase</keyword>
<dbReference type="Pfam" id="PF00768">
    <property type="entry name" value="Peptidase_S11"/>
    <property type="match status" value="1"/>
</dbReference>
<dbReference type="GO" id="GO:0009252">
    <property type="term" value="P:peptidoglycan biosynthetic process"/>
    <property type="evidence" value="ECO:0007669"/>
    <property type="project" value="UniProtKB-KW"/>
</dbReference>
<evidence type="ECO:0000256" key="5">
    <source>
        <dbReference type="ARBA" id="ARBA00022984"/>
    </source>
</evidence>
<feature type="binding site" evidence="8">
    <location>
        <position position="208"/>
    </location>
    <ligand>
        <name>substrate</name>
    </ligand>
</feature>
<sequence length="335" mass="37714">MKKIAVFFLTLSLFWTSVAAEGSYIVISGNDGNVLEAENEHEVRSIASISKIMTAVVALENGDYIDQWIIGDEVTNVTGSMIWIAKGQQVSMRSLLYGMMLKSGNDAAVAIAHRVGGGSVERFVKMMNEKAAELGMKDTEFHNPNGMDVEEEGNYSTAYDMALLMQYAMTIPQFREIVATQYYTSEWGSRWKNSNKLLNNFEFCTGGKTGFTNRAGETLVTAAQNGQLEYIVVTLAVPDRWTFHEQKYRRAMETCELITLQPAGKIEQEGYYAQLDEPFEVVVKKEDAGQGQYTMTLDKTKNELTLCWTDPSHTVVKTLAAVKPPRRFCFWRWCV</sequence>
<evidence type="ECO:0000256" key="6">
    <source>
        <dbReference type="ARBA" id="ARBA00023316"/>
    </source>
</evidence>
<dbReference type="Proteomes" id="UP000480929">
    <property type="component" value="Unassembled WGS sequence"/>
</dbReference>
<reference evidence="14 15" key="1">
    <citation type="journal article" date="2019" name="Nat. Med.">
        <title>A library of human gut bacterial isolates paired with longitudinal multiomics data enables mechanistic microbiome research.</title>
        <authorList>
            <person name="Poyet M."/>
            <person name="Groussin M."/>
            <person name="Gibbons S.M."/>
            <person name="Avila-Pacheco J."/>
            <person name="Jiang X."/>
            <person name="Kearney S.M."/>
            <person name="Perrotta A.R."/>
            <person name="Berdy B."/>
            <person name="Zhao S."/>
            <person name="Lieberman T.D."/>
            <person name="Swanson P.K."/>
            <person name="Smith M."/>
            <person name="Roesemann S."/>
            <person name="Alexander J.E."/>
            <person name="Rich S.A."/>
            <person name="Livny J."/>
            <person name="Vlamakis H."/>
            <person name="Clish C."/>
            <person name="Bullock K."/>
            <person name="Deik A."/>
            <person name="Scott J."/>
            <person name="Pierce K.A."/>
            <person name="Xavier R.J."/>
            <person name="Alm E.J."/>
        </authorList>
    </citation>
    <scope>NUCLEOTIDE SEQUENCE [LARGE SCALE GENOMIC DNA]</scope>
    <source>
        <strain evidence="12 14">BIOML-A4</strain>
        <strain evidence="13 15">BIOML-A5</strain>
    </source>
</reference>
<dbReference type="EMBL" id="WKPI01000006">
    <property type="protein sequence ID" value="MSC32551.1"/>
    <property type="molecule type" value="Genomic_DNA"/>
</dbReference>
<dbReference type="SUPFAM" id="SSF56601">
    <property type="entry name" value="beta-lactamase/transpeptidase-like"/>
    <property type="match status" value="1"/>
</dbReference>
<dbReference type="PANTHER" id="PTHR21581">
    <property type="entry name" value="D-ALANYL-D-ALANINE CARBOXYPEPTIDASE"/>
    <property type="match status" value="1"/>
</dbReference>
<evidence type="ECO:0000256" key="8">
    <source>
        <dbReference type="PIRSR" id="PIRSR618044-2"/>
    </source>
</evidence>
<keyword evidence="12" id="KW-0121">Carboxypeptidase</keyword>
<feature type="active site" evidence="7">
    <location>
        <position position="103"/>
    </location>
</feature>
<dbReference type="GO" id="GO:0006508">
    <property type="term" value="P:proteolysis"/>
    <property type="evidence" value="ECO:0007669"/>
    <property type="project" value="InterPro"/>
</dbReference>
<evidence type="ECO:0000313" key="15">
    <source>
        <dbReference type="Proteomes" id="UP000480929"/>
    </source>
</evidence>
<feature type="active site" description="Proton acceptor" evidence="7">
    <location>
        <position position="51"/>
    </location>
</feature>
<dbReference type="OrthoDB" id="9791132at2"/>
<feature type="chain" id="PRO_5038777679" evidence="10">
    <location>
        <begin position="20"/>
        <end position="335"/>
    </location>
</feature>
<evidence type="ECO:0000256" key="9">
    <source>
        <dbReference type="RuleBase" id="RU004016"/>
    </source>
</evidence>
<dbReference type="InterPro" id="IPR012338">
    <property type="entry name" value="Beta-lactam/transpept-like"/>
</dbReference>
<keyword evidence="15" id="KW-1185">Reference proteome</keyword>
<keyword evidence="5" id="KW-0573">Peptidoglycan synthesis</keyword>
<feature type="active site" description="Acyl-ester intermediate" evidence="7">
    <location>
        <position position="48"/>
    </location>
</feature>
<feature type="domain" description="Peptidase S11 D-alanyl-D-alanine carboxypeptidase A N-terminal" evidence="11">
    <location>
        <begin position="22"/>
        <end position="236"/>
    </location>
</feature>
<dbReference type="Proteomes" id="UP000433575">
    <property type="component" value="Unassembled WGS sequence"/>
</dbReference>
<dbReference type="GO" id="GO:0071555">
    <property type="term" value="P:cell wall organization"/>
    <property type="evidence" value="ECO:0007669"/>
    <property type="project" value="UniProtKB-KW"/>
</dbReference>
<dbReference type="RefSeq" id="WP_020223295.1">
    <property type="nucleotide sequence ID" value="NZ_AP031450.1"/>
</dbReference>
<evidence type="ECO:0000256" key="3">
    <source>
        <dbReference type="ARBA" id="ARBA00022801"/>
    </source>
</evidence>
<dbReference type="PANTHER" id="PTHR21581:SF33">
    <property type="entry name" value="D-ALANYL-D-ALANINE CARBOXYPEPTIDASE DACB"/>
    <property type="match status" value="1"/>
</dbReference>
<evidence type="ECO:0000256" key="4">
    <source>
        <dbReference type="ARBA" id="ARBA00022960"/>
    </source>
</evidence>
<comment type="similarity">
    <text evidence="1 9">Belongs to the peptidase S11 family.</text>
</comment>
<evidence type="ECO:0000313" key="13">
    <source>
        <dbReference type="EMBL" id="MSC32551.1"/>
    </source>
</evidence>
<keyword evidence="13" id="KW-0012">Acyltransferase</keyword>
<gene>
    <name evidence="13" type="ORF">GKD88_05395</name>
    <name evidence="12" type="ORF">GKE08_03965</name>
</gene>
<keyword evidence="6" id="KW-0961">Cell wall biogenesis/degradation</keyword>
<dbReference type="AlphaFoldDB" id="A0A6N7S4B3"/>
<accession>A0A6N7S4B3</accession>
<dbReference type="GO" id="GO:0016746">
    <property type="term" value="F:acyltransferase activity"/>
    <property type="evidence" value="ECO:0007669"/>
    <property type="project" value="UniProtKB-KW"/>
</dbReference>
<name>A0A6N7S4B3_9FIRM</name>
<keyword evidence="13" id="KW-0808">Transferase</keyword>
<dbReference type="InterPro" id="IPR001967">
    <property type="entry name" value="Peptidase_S11_N"/>
</dbReference>
<dbReference type="InterPro" id="IPR018044">
    <property type="entry name" value="Peptidase_S11"/>
</dbReference>
<keyword evidence="4" id="KW-0133">Cell shape</keyword>
<feature type="signal peptide" evidence="10">
    <location>
        <begin position="1"/>
        <end position="19"/>
    </location>
</feature>
<evidence type="ECO:0000256" key="2">
    <source>
        <dbReference type="ARBA" id="ARBA00022729"/>
    </source>
</evidence>
<comment type="caution">
    <text evidence="12">The sequence shown here is derived from an EMBL/GenBank/DDBJ whole genome shotgun (WGS) entry which is preliminary data.</text>
</comment>
<protein>
    <submittedName>
        <fullName evidence="12">D-alanyl-D-alanine carboxypeptidase</fullName>
    </submittedName>
</protein>
<evidence type="ECO:0000256" key="10">
    <source>
        <dbReference type="SAM" id="SignalP"/>
    </source>
</evidence>
<organism evidence="12 14">
    <name type="scientific">Holdemania massiliensis</name>
    <dbReference type="NCBI Taxonomy" id="1468449"/>
    <lineage>
        <taxon>Bacteria</taxon>
        <taxon>Bacillati</taxon>
        <taxon>Bacillota</taxon>
        <taxon>Erysipelotrichia</taxon>
        <taxon>Erysipelotrichales</taxon>
        <taxon>Erysipelotrichaceae</taxon>
        <taxon>Holdemania</taxon>
    </lineage>
</organism>
<keyword evidence="12" id="KW-0645">Protease</keyword>
<evidence type="ECO:0000256" key="1">
    <source>
        <dbReference type="ARBA" id="ARBA00007164"/>
    </source>
</evidence>
<dbReference type="PRINTS" id="PR00725">
    <property type="entry name" value="DADACBPTASE1"/>
</dbReference>
<evidence type="ECO:0000256" key="7">
    <source>
        <dbReference type="PIRSR" id="PIRSR618044-1"/>
    </source>
</evidence>